<keyword evidence="1" id="KW-0812">Transmembrane</keyword>
<keyword evidence="3" id="KW-0808">Transferase</keyword>
<reference evidence="3" key="1">
    <citation type="submission" date="2020-09" db="EMBL/GenBank/DDBJ databases">
        <title>A novel bacterium of genus Neiella, isolated from South China Sea.</title>
        <authorList>
            <person name="Huang H."/>
            <person name="Mo K."/>
            <person name="Hu Y."/>
        </authorList>
    </citation>
    <scope>NUCLEOTIDE SEQUENCE</scope>
    <source>
        <strain evidence="3">HB171785</strain>
    </source>
</reference>
<feature type="transmembrane region" description="Helical" evidence="1">
    <location>
        <begin position="12"/>
        <end position="39"/>
    </location>
</feature>
<protein>
    <submittedName>
        <fullName evidence="3">Acyltransferase</fullName>
    </submittedName>
</protein>
<dbReference type="CDD" id="cd07990">
    <property type="entry name" value="LPLAT_LCLAT1-like"/>
    <property type="match status" value="1"/>
</dbReference>
<evidence type="ECO:0000256" key="1">
    <source>
        <dbReference type="SAM" id="Phobius"/>
    </source>
</evidence>
<name>A0A8J6QTL3_9GAMM</name>
<sequence>MLSFLPGVIRGVLGLLGYIINTIFWSTPLILLAIVKLLIPIAAVRNVLSRILNWCASSWISVNGLIQRLFLKLSIHTDIDAELSTKARYLVIANHQSWVDILILQRVLNGRIPFLKFFLKKELLYVPLLGIAWWALDFPFMQRYSKSYIKKNPHLAGKDIETTRKACEKFKQLPVSIMNFVEGTRFTAEKHKRQKSPFNHLLKPKAGGIAFVLSSMGEQLHSILDITISYDTERPPTMWEFVCGKLSQCKVHIRAIEIDDELTRDYAGSSENRVAFQRRINQIWTEKDERLGQLIESDSK</sequence>
<evidence type="ECO:0000313" key="4">
    <source>
        <dbReference type="Proteomes" id="UP000638014"/>
    </source>
</evidence>
<keyword evidence="3" id="KW-0012">Acyltransferase</keyword>
<evidence type="ECO:0000259" key="2">
    <source>
        <dbReference type="SMART" id="SM00563"/>
    </source>
</evidence>
<dbReference type="NCBIfam" id="NF010621">
    <property type="entry name" value="PRK14014.1"/>
    <property type="match status" value="1"/>
</dbReference>
<feature type="domain" description="Phospholipid/glycerol acyltransferase" evidence="2">
    <location>
        <begin position="89"/>
        <end position="231"/>
    </location>
</feature>
<gene>
    <name evidence="3" type="ORF">IC617_01275</name>
</gene>
<comment type="caution">
    <text evidence="3">The sequence shown here is derived from an EMBL/GenBank/DDBJ whole genome shotgun (WGS) entry which is preliminary data.</text>
</comment>
<dbReference type="Proteomes" id="UP000638014">
    <property type="component" value="Unassembled WGS sequence"/>
</dbReference>
<dbReference type="PANTHER" id="PTHR10983">
    <property type="entry name" value="1-ACYLGLYCEROL-3-PHOSPHATE ACYLTRANSFERASE-RELATED"/>
    <property type="match status" value="1"/>
</dbReference>
<dbReference type="PANTHER" id="PTHR10983:SF16">
    <property type="entry name" value="LYSOCARDIOLIPIN ACYLTRANSFERASE 1"/>
    <property type="match status" value="1"/>
</dbReference>
<dbReference type="GO" id="GO:0016746">
    <property type="term" value="F:acyltransferase activity"/>
    <property type="evidence" value="ECO:0007669"/>
    <property type="project" value="UniProtKB-KW"/>
</dbReference>
<keyword evidence="4" id="KW-1185">Reference proteome</keyword>
<evidence type="ECO:0000313" key="3">
    <source>
        <dbReference type="EMBL" id="MBD1388048.1"/>
    </source>
</evidence>
<proteinExistence type="predicted"/>
<accession>A0A8J6QTL3</accession>
<keyword evidence="1" id="KW-1133">Transmembrane helix</keyword>
<dbReference type="InterPro" id="IPR002123">
    <property type="entry name" value="Plipid/glycerol_acylTrfase"/>
</dbReference>
<dbReference type="AlphaFoldDB" id="A0A8J6QTL3"/>
<dbReference type="EMBL" id="JACXAF010000001">
    <property type="protein sequence ID" value="MBD1388048.1"/>
    <property type="molecule type" value="Genomic_DNA"/>
</dbReference>
<keyword evidence="1" id="KW-0472">Membrane</keyword>
<dbReference type="SMART" id="SM00563">
    <property type="entry name" value="PlsC"/>
    <property type="match status" value="1"/>
</dbReference>
<dbReference type="Pfam" id="PF01553">
    <property type="entry name" value="Acyltransferase"/>
    <property type="match status" value="1"/>
</dbReference>
<organism evidence="3 4">
    <name type="scientific">Neiella litorisoli</name>
    <dbReference type="NCBI Taxonomy" id="2771431"/>
    <lineage>
        <taxon>Bacteria</taxon>
        <taxon>Pseudomonadati</taxon>
        <taxon>Pseudomonadota</taxon>
        <taxon>Gammaproteobacteria</taxon>
        <taxon>Alteromonadales</taxon>
        <taxon>Echinimonadaceae</taxon>
        <taxon>Neiella</taxon>
    </lineage>
</organism>
<dbReference type="SUPFAM" id="SSF69593">
    <property type="entry name" value="Glycerol-3-phosphate (1)-acyltransferase"/>
    <property type="match status" value="1"/>
</dbReference>